<keyword evidence="2" id="KW-1185">Reference proteome</keyword>
<reference evidence="2" key="1">
    <citation type="journal article" date="2022" name="Mol. Ecol. Resour.">
        <title>The genomes of chicory, endive, great burdock and yacon provide insights into Asteraceae palaeo-polyploidization history and plant inulin production.</title>
        <authorList>
            <person name="Fan W."/>
            <person name="Wang S."/>
            <person name="Wang H."/>
            <person name="Wang A."/>
            <person name="Jiang F."/>
            <person name="Liu H."/>
            <person name="Zhao H."/>
            <person name="Xu D."/>
            <person name="Zhang Y."/>
        </authorList>
    </citation>
    <scope>NUCLEOTIDE SEQUENCE [LARGE SCALE GENOMIC DNA]</scope>
    <source>
        <strain evidence="2">cv. Yunnan</strain>
    </source>
</reference>
<sequence>MDVTFQLSSLEYKFDGFCYCVLIEDPSCLGLTIGIRAIEVNSRLSFDINDSRQSFRLRLDILLRIRDLIVNFLFTAFVGSRLNSRLGVDGETMQFTGQGSREELTLHGLALHGFEPCLRFEFTTTHRFTVLKKFTAKYKFTSARPTIGTSTKPPRLTCAEDYVDWKFRFMNHVLLFEENMWRSILKGPQIPMFDKADGTKAPKQIENYTDEDFDLVERDLKALASLTMALSPDITHNFKECTSAKQLWESLAQAFEGNDDMKASRKEMILQQFNMFNHVLGETLEAQLQRFTKLVSQMRGAQIVMSDGGSGFGDMNSGVAATTKTSATEQQAYSAQQAKLIEVNTSLCTSIMNCYAAFVSGCGGTGYFLATGYGCLQG</sequence>
<protein>
    <submittedName>
        <fullName evidence="1">Uncharacterized protein</fullName>
    </submittedName>
</protein>
<dbReference type="Proteomes" id="UP001056120">
    <property type="component" value="Linkage Group LG26"/>
</dbReference>
<evidence type="ECO:0000313" key="1">
    <source>
        <dbReference type="EMBL" id="KAI3696127.1"/>
    </source>
</evidence>
<reference evidence="1 2" key="2">
    <citation type="journal article" date="2022" name="Mol. Ecol. Resour.">
        <title>The genomes of chicory, endive, great burdock and yacon provide insights into Asteraceae paleo-polyploidization history and plant inulin production.</title>
        <authorList>
            <person name="Fan W."/>
            <person name="Wang S."/>
            <person name="Wang H."/>
            <person name="Wang A."/>
            <person name="Jiang F."/>
            <person name="Liu H."/>
            <person name="Zhao H."/>
            <person name="Xu D."/>
            <person name="Zhang Y."/>
        </authorList>
    </citation>
    <scope>NUCLEOTIDE SEQUENCE [LARGE SCALE GENOMIC DNA]</scope>
    <source>
        <strain evidence="2">cv. Yunnan</strain>
        <tissue evidence="1">Leaves</tissue>
    </source>
</reference>
<organism evidence="1 2">
    <name type="scientific">Smallanthus sonchifolius</name>
    <dbReference type="NCBI Taxonomy" id="185202"/>
    <lineage>
        <taxon>Eukaryota</taxon>
        <taxon>Viridiplantae</taxon>
        <taxon>Streptophyta</taxon>
        <taxon>Embryophyta</taxon>
        <taxon>Tracheophyta</taxon>
        <taxon>Spermatophyta</taxon>
        <taxon>Magnoliopsida</taxon>
        <taxon>eudicotyledons</taxon>
        <taxon>Gunneridae</taxon>
        <taxon>Pentapetalae</taxon>
        <taxon>asterids</taxon>
        <taxon>campanulids</taxon>
        <taxon>Asterales</taxon>
        <taxon>Asteraceae</taxon>
        <taxon>Asteroideae</taxon>
        <taxon>Heliantheae alliance</taxon>
        <taxon>Millerieae</taxon>
        <taxon>Smallanthus</taxon>
    </lineage>
</organism>
<comment type="caution">
    <text evidence="1">The sequence shown here is derived from an EMBL/GenBank/DDBJ whole genome shotgun (WGS) entry which is preliminary data.</text>
</comment>
<name>A0ACB8ZDP2_9ASTR</name>
<accession>A0ACB8ZDP2</accession>
<evidence type="ECO:0000313" key="2">
    <source>
        <dbReference type="Proteomes" id="UP001056120"/>
    </source>
</evidence>
<proteinExistence type="predicted"/>
<dbReference type="EMBL" id="CM042043">
    <property type="protein sequence ID" value="KAI3696127.1"/>
    <property type="molecule type" value="Genomic_DNA"/>
</dbReference>
<gene>
    <name evidence="1" type="ORF">L1987_79136</name>
</gene>